<dbReference type="AlphaFoldDB" id="A0AAV0GS84"/>
<evidence type="ECO:0000313" key="3">
    <source>
        <dbReference type="EMBL" id="CAI0375891.1"/>
    </source>
</evidence>
<sequence length="175" mass="19219">MIKEVKGQAKVSLGLDVIWKSLTKELQFIIPKLMPEQVEEGHVLEGDGGLGTVFLFNFSQGNEVSGIKTLRYQKEKIVELDETLHLLGLQVVEGGHLDHSFSYYKTTFQLTAAHDAATAETIVDVTVAYEFQAEPVKASHTHMPSITMAHSLKFVKSLESYLLTNLVAAGSLTTG</sequence>
<accession>A0AAV0GS84</accession>
<name>A0AAV0GS84_9ROSI</name>
<organism evidence="3 4">
    <name type="scientific">Linum tenue</name>
    <dbReference type="NCBI Taxonomy" id="586396"/>
    <lineage>
        <taxon>Eukaryota</taxon>
        <taxon>Viridiplantae</taxon>
        <taxon>Streptophyta</taxon>
        <taxon>Embryophyta</taxon>
        <taxon>Tracheophyta</taxon>
        <taxon>Spermatophyta</taxon>
        <taxon>Magnoliopsida</taxon>
        <taxon>eudicotyledons</taxon>
        <taxon>Gunneridae</taxon>
        <taxon>Pentapetalae</taxon>
        <taxon>rosids</taxon>
        <taxon>fabids</taxon>
        <taxon>Malpighiales</taxon>
        <taxon>Linaceae</taxon>
        <taxon>Linum</taxon>
    </lineage>
</organism>
<reference evidence="3" key="1">
    <citation type="submission" date="2022-08" db="EMBL/GenBank/DDBJ databases">
        <authorList>
            <person name="Gutierrez-Valencia J."/>
        </authorList>
    </citation>
    <scope>NUCLEOTIDE SEQUENCE</scope>
</reference>
<dbReference type="GO" id="GO:0038023">
    <property type="term" value="F:signaling receptor activity"/>
    <property type="evidence" value="ECO:0007669"/>
    <property type="project" value="TreeGrafter"/>
</dbReference>
<dbReference type="GO" id="GO:0010427">
    <property type="term" value="F:abscisic acid binding"/>
    <property type="evidence" value="ECO:0007669"/>
    <property type="project" value="TreeGrafter"/>
</dbReference>
<gene>
    <name evidence="3" type="ORF">LITE_LOCUS780</name>
</gene>
<dbReference type="PANTHER" id="PTHR31213:SF64">
    <property type="entry name" value="PHYTOHORMONE-BINDING PROTEIN"/>
    <property type="match status" value="1"/>
</dbReference>
<dbReference type="InterPro" id="IPR023393">
    <property type="entry name" value="START-like_dom_sf"/>
</dbReference>
<dbReference type="GO" id="GO:0005634">
    <property type="term" value="C:nucleus"/>
    <property type="evidence" value="ECO:0007669"/>
    <property type="project" value="TreeGrafter"/>
</dbReference>
<dbReference type="Pfam" id="PF00407">
    <property type="entry name" value="Bet_v_1"/>
    <property type="match status" value="1"/>
</dbReference>
<keyword evidence="4" id="KW-1185">Reference proteome</keyword>
<dbReference type="SUPFAM" id="SSF55961">
    <property type="entry name" value="Bet v1-like"/>
    <property type="match status" value="1"/>
</dbReference>
<dbReference type="InterPro" id="IPR000916">
    <property type="entry name" value="Bet_v_I/MLP"/>
</dbReference>
<dbReference type="GO" id="GO:0009738">
    <property type="term" value="P:abscisic acid-activated signaling pathway"/>
    <property type="evidence" value="ECO:0007669"/>
    <property type="project" value="TreeGrafter"/>
</dbReference>
<evidence type="ECO:0000259" key="2">
    <source>
        <dbReference type="Pfam" id="PF00407"/>
    </source>
</evidence>
<dbReference type="Gene3D" id="3.30.530.20">
    <property type="match status" value="1"/>
</dbReference>
<feature type="domain" description="Bet v I/Major latex protein" evidence="2">
    <location>
        <begin position="22"/>
        <end position="164"/>
    </location>
</feature>
<dbReference type="PANTHER" id="PTHR31213">
    <property type="entry name" value="OS08G0374000 PROTEIN-RELATED"/>
    <property type="match status" value="1"/>
</dbReference>
<evidence type="ECO:0000256" key="1">
    <source>
        <dbReference type="ARBA" id="ARBA00009744"/>
    </source>
</evidence>
<proteinExistence type="inferred from homology"/>
<dbReference type="GO" id="GO:0005737">
    <property type="term" value="C:cytoplasm"/>
    <property type="evidence" value="ECO:0007669"/>
    <property type="project" value="TreeGrafter"/>
</dbReference>
<comment type="similarity">
    <text evidence="1">Belongs to the BetVI family.</text>
</comment>
<dbReference type="Proteomes" id="UP001154282">
    <property type="component" value="Unassembled WGS sequence"/>
</dbReference>
<dbReference type="EMBL" id="CAMGYJ010000002">
    <property type="protein sequence ID" value="CAI0375891.1"/>
    <property type="molecule type" value="Genomic_DNA"/>
</dbReference>
<dbReference type="InterPro" id="IPR050279">
    <property type="entry name" value="Plant_def-hormone_signal"/>
</dbReference>
<comment type="caution">
    <text evidence="3">The sequence shown here is derived from an EMBL/GenBank/DDBJ whole genome shotgun (WGS) entry which is preliminary data.</text>
</comment>
<evidence type="ECO:0000313" key="4">
    <source>
        <dbReference type="Proteomes" id="UP001154282"/>
    </source>
</evidence>
<dbReference type="GO" id="GO:0004864">
    <property type="term" value="F:protein phosphatase inhibitor activity"/>
    <property type="evidence" value="ECO:0007669"/>
    <property type="project" value="TreeGrafter"/>
</dbReference>
<protein>
    <recommendedName>
        <fullName evidence="2">Bet v I/Major latex protein domain-containing protein</fullName>
    </recommendedName>
</protein>
<dbReference type="GO" id="GO:0006952">
    <property type="term" value="P:defense response"/>
    <property type="evidence" value="ECO:0007669"/>
    <property type="project" value="InterPro"/>
</dbReference>